<gene>
    <name evidence="2" type="ORF">Sango_1536600</name>
</gene>
<keyword evidence="3" id="KW-1185">Reference proteome</keyword>
<feature type="region of interest" description="Disordered" evidence="1">
    <location>
        <begin position="1"/>
        <end position="152"/>
    </location>
</feature>
<reference evidence="2" key="2">
    <citation type="journal article" date="2024" name="Plant">
        <title>Genomic evolution and insights into agronomic trait innovations of Sesamum species.</title>
        <authorList>
            <person name="Miao H."/>
            <person name="Wang L."/>
            <person name="Qu L."/>
            <person name="Liu H."/>
            <person name="Sun Y."/>
            <person name="Le M."/>
            <person name="Wang Q."/>
            <person name="Wei S."/>
            <person name="Zheng Y."/>
            <person name="Lin W."/>
            <person name="Duan Y."/>
            <person name="Cao H."/>
            <person name="Xiong S."/>
            <person name="Wang X."/>
            <person name="Wei L."/>
            <person name="Li C."/>
            <person name="Ma Q."/>
            <person name="Ju M."/>
            <person name="Zhao R."/>
            <person name="Li G."/>
            <person name="Mu C."/>
            <person name="Tian Q."/>
            <person name="Mei H."/>
            <person name="Zhang T."/>
            <person name="Gao T."/>
            <person name="Zhang H."/>
        </authorList>
    </citation>
    <scope>NUCLEOTIDE SEQUENCE</scope>
    <source>
        <strain evidence="2">K16</strain>
    </source>
</reference>
<reference evidence="2" key="1">
    <citation type="submission" date="2020-06" db="EMBL/GenBank/DDBJ databases">
        <authorList>
            <person name="Li T."/>
            <person name="Hu X."/>
            <person name="Zhang T."/>
            <person name="Song X."/>
            <person name="Zhang H."/>
            <person name="Dai N."/>
            <person name="Sheng W."/>
            <person name="Hou X."/>
            <person name="Wei L."/>
        </authorList>
    </citation>
    <scope>NUCLEOTIDE SEQUENCE</scope>
    <source>
        <strain evidence="2">K16</strain>
        <tissue evidence="2">Leaf</tissue>
    </source>
</reference>
<comment type="caution">
    <text evidence="2">The sequence shown here is derived from an EMBL/GenBank/DDBJ whole genome shotgun (WGS) entry which is preliminary data.</text>
</comment>
<feature type="compositionally biased region" description="Basic and acidic residues" evidence="1">
    <location>
        <begin position="122"/>
        <end position="131"/>
    </location>
</feature>
<dbReference type="GO" id="GO:0006355">
    <property type="term" value="P:regulation of DNA-templated transcription"/>
    <property type="evidence" value="ECO:0007669"/>
    <property type="project" value="TreeGrafter"/>
</dbReference>
<organism evidence="2 3">
    <name type="scientific">Sesamum angolense</name>
    <dbReference type="NCBI Taxonomy" id="2727404"/>
    <lineage>
        <taxon>Eukaryota</taxon>
        <taxon>Viridiplantae</taxon>
        <taxon>Streptophyta</taxon>
        <taxon>Embryophyta</taxon>
        <taxon>Tracheophyta</taxon>
        <taxon>Spermatophyta</taxon>
        <taxon>Magnoliopsida</taxon>
        <taxon>eudicotyledons</taxon>
        <taxon>Gunneridae</taxon>
        <taxon>Pentapetalae</taxon>
        <taxon>asterids</taxon>
        <taxon>lamiids</taxon>
        <taxon>Lamiales</taxon>
        <taxon>Pedaliaceae</taxon>
        <taxon>Sesamum</taxon>
    </lineage>
</organism>
<dbReference type="Proteomes" id="UP001289374">
    <property type="component" value="Unassembled WGS sequence"/>
</dbReference>
<feature type="region of interest" description="Disordered" evidence="1">
    <location>
        <begin position="195"/>
        <end position="266"/>
    </location>
</feature>
<proteinExistence type="predicted"/>
<dbReference type="PANTHER" id="PTHR12446">
    <property type="entry name" value="TESMIN/TSO1-RELATED"/>
    <property type="match status" value="1"/>
</dbReference>
<dbReference type="AlphaFoldDB" id="A0AAE1WP70"/>
<dbReference type="EMBL" id="JACGWL010000008">
    <property type="protein sequence ID" value="KAK4397000.1"/>
    <property type="molecule type" value="Genomic_DNA"/>
</dbReference>
<protein>
    <submittedName>
        <fullName evidence="2">Protein tesmin/TSO1-like CXC 5</fullName>
    </submittedName>
</protein>
<dbReference type="GO" id="GO:0005634">
    <property type="term" value="C:nucleus"/>
    <property type="evidence" value="ECO:0007669"/>
    <property type="project" value="TreeGrafter"/>
</dbReference>
<feature type="compositionally biased region" description="Basic and acidic residues" evidence="1">
    <location>
        <begin position="1"/>
        <end position="11"/>
    </location>
</feature>
<feature type="compositionally biased region" description="Low complexity" evidence="1">
    <location>
        <begin position="49"/>
        <end position="59"/>
    </location>
</feature>
<sequence>MEQREGGDFPPKKQPPPPQSEASSTAGVDFPARKLVRQLDFTGFSGGASSVEQQQVVKPSQPPPLPQLVKPSQPTKPPHLQPPQMLFMTMQQPPQPAAPPTHPSIRPLVREGEVVFCADEPAQDRKPESPRSRPRQGVNEVKDGTPKKQKQCNCKHSRCLKLSLLADIIQPQDLKELCSVLVVYSGEAAKMLAEERNEAQKRAGDSRGTSLASSTQDECQSQKQSVAENALTRNPSFENQTEKTRTQESGSDGADVSKGRPMSPSTLALMCDEQDTVFTTDASPNRLEVHNNLSSQLPLEQGMTEAYAEQERIVLTKFRDCLNRLITLGEIKETKYSSLARTVSANENDLTSNDTSNVRTETRNQQLISNGVGIHPQRASAVVTQTASAVHNIPSIRTNHTC</sequence>
<dbReference type="InterPro" id="IPR028307">
    <property type="entry name" value="Lin-54_fam"/>
</dbReference>
<evidence type="ECO:0000313" key="2">
    <source>
        <dbReference type="EMBL" id="KAK4397000.1"/>
    </source>
</evidence>
<evidence type="ECO:0000256" key="1">
    <source>
        <dbReference type="SAM" id="MobiDB-lite"/>
    </source>
</evidence>
<accession>A0AAE1WP70</accession>
<evidence type="ECO:0000313" key="3">
    <source>
        <dbReference type="Proteomes" id="UP001289374"/>
    </source>
</evidence>
<dbReference type="PANTHER" id="PTHR12446:SF34">
    <property type="entry name" value="PROTEIN LIN-54 HOMOLOG"/>
    <property type="match status" value="1"/>
</dbReference>
<feature type="compositionally biased region" description="Polar residues" evidence="1">
    <location>
        <begin position="207"/>
        <end position="239"/>
    </location>
</feature>
<feature type="compositionally biased region" description="Basic and acidic residues" evidence="1">
    <location>
        <begin position="195"/>
        <end position="205"/>
    </location>
</feature>
<name>A0AAE1WP70_9LAMI</name>
<feature type="compositionally biased region" description="Pro residues" evidence="1">
    <location>
        <begin position="93"/>
        <end position="102"/>
    </location>
</feature>